<evidence type="ECO:0000256" key="4">
    <source>
        <dbReference type="ARBA" id="ARBA00022679"/>
    </source>
</evidence>
<evidence type="ECO:0000256" key="7">
    <source>
        <dbReference type="ARBA" id="ARBA00022989"/>
    </source>
</evidence>
<dbReference type="GO" id="GO:0005886">
    <property type="term" value="C:plasma membrane"/>
    <property type="evidence" value="ECO:0007669"/>
    <property type="project" value="UniProtKB-SubCell"/>
</dbReference>
<evidence type="ECO:0000313" key="15">
    <source>
        <dbReference type="EMBL" id="HIT39357.1"/>
    </source>
</evidence>
<dbReference type="InterPro" id="IPR022924">
    <property type="entry name" value="Cardiolipin_synthase"/>
</dbReference>
<dbReference type="CDD" id="cd09110">
    <property type="entry name" value="PLDc_CLS_1"/>
    <property type="match status" value="1"/>
</dbReference>
<keyword evidence="11 12" id="KW-1208">Phospholipid metabolism</keyword>
<dbReference type="SMART" id="SM00155">
    <property type="entry name" value="PLDc"/>
    <property type="match status" value="2"/>
</dbReference>
<keyword evidence="10 12" id="KW-0594">Phospholipid biosynthesis</keyword>
<organism evidence="15 16">
    <name type="scientific">Candidatus Caccoplasma intestinavium</name>
    <dbReference type="NCBI Taxonomy" id="2840716"/>
    <lineage>
        <taxon>Bacteria</taxon>
        <taxon>Pseudomonadati</taxon>
        <taxon>Bacteroidota</taxon>
        <taxon>Bacteroidia</taxon>
        <taxon>Bacteroidales</taxon>
        <taxon>Bacteroidaceae</taxon>
        <taxon>Bacteroidaceae incertae sedis</taxon>
        <taxon>Candidatus Caccoplasma</taxon>
    </lineage>
</organism>
<evidence type="ECO:0000259" key="14">
    <source>
        <dbReference type="PROSITE" id="PS50035"/>
    </source>
</evidence>
<keyword evidence="2 12" id="KW-1003">Cell membrane</keyword>
<dbReference type="Pfam" id="PF13396">
    <property type="entry name" value="PLDc_N"/>
    <property type="match status" value="1"/>
</dbReference>
<feature type="active site" evidence="12">
    <location>
        <position position="403"/>
    </location>
</feature>
<feature type="domain" description="PLD phosphodiesterase" evidence="14">
    <location>
        <begin position="221"/>
        <end position="248"/>
    </location>
</feature>
<evidence type="ECO:0000256" key="6">
    <source>
        <dbReference type="ARBA" id="ARBA00022737"/>
    </source>
</evidence>
<reference evidence="15" key="1">
    <citation type="submission" date="2020-10" db="EMBL/GenBank/DDBJ databases">
        <authorList>
            <person name="Gilroy R."/>
        </authorList>
    </citation>
    <scope>NUCLEOTIDE SEQUENCE</scope>
    <source>
        <strain evidence="15">21143</strain>
    </source>
</reference>
<evidence type="ECO:0000256" key="3">
    <source>
        <dbReference type="ARBA" id="ARBA00022516"/>
    </source>
</evidence>
<comment type="subcellular location">
    <subcellularLocation>
        <location evidence="1 12">Cell membrane</location>
        <topology evidence="1 12">Multi-pass membrane protein</topology>
    </subcellularLocation>
</comment>
<proteinExistence type="inferred from homology"/>
<dbReference type="EMBL" id="DVKT01000036">
    <property type="protein sequence ID" value="HIT39357.1"/>
    <property type="molecule type" value="Genomic_DNA"/>
</dbReference>
<feature type="transmembrane region" description="Helical" evidence="12">
    <location>
        <begin position="12"/>
        <end position="34"/>
    </location>
</feature>
<evidence type="ECO:0000256" key="13">
    <source>
        <dbReference type="NCBIfam" id="TIGR04265"/>
    </source>
</evidence>
<dbReference type="AlphaFoldDB" id="A0A9D1KED8"/>
<comment type="caution">
    <text evidence="15">The sequence shown here is derived from an EMBL/GenBank/DDBJ whole genome shotgun (WGS) entry which is preliminary data.</text>
</comment>
<feature type="domain" description="PLD phosphodiesterase" evidence="14">
    <location>
        <begin position="396"/>
        <end position="423"/>
    </location>
</feature>
<comment type="catalytic activity">
    <reaction evidence="12">
        <text>2 a 1,2-diacyl-sn-glycero-3-phospho-(1'-sn-glycerol) = a cardiolipin + glycerol</text>
        <dbReference type="Rhea" id="RHEA:31451"/>
        <dbReference type="ChEBI" id="CHEBI:17754"/>
        <dbReference type="ChEBI" id="CHEBI:62237"/>
        <dbReference type="ChEBI" id="CHEBI:64716"/>
    </reaction>
</comment>
<feature type="active site" evidence="12">
    <location>
        <position position="226"/>
    </location>
</feature>
<sequence length="483" mass="55951">MFGVFTYPWSDWLYSGVYTGFILTIIFTIIVVVLENRNPVKSLAWIVVLVFIPIGGFIFYLFFGQQYRHTRMISKRKRRILQRMSDNTTHLGVLEPGNKLSPESQQQIELGYRLGGTKLFARNQIEIFTEGKSKFDAFIEELQKATRFIHLQYYIFYNDTLGNTIKDILIEKAKQGVKVRVLYDDVGCWRVKSKFFKSMRKAGIEIRPFFKVSFPQLANKLNYRNHRKVAIIDGKTGFIGGMNIADRYRNGLSWGIWRDTHARIKGPAVYGLQTAFSIDWSFTTKEFLSEANYYPPVEETGNTDIQILTSGPLGEWKEIAFSFLKAISNARKCIYIQTPYFLPTDSLLKALQAAALAKVDVRLMIPSHSDSRLLQYASQSYLKDILRAGVKVYFYEGGFLHAKSLIIDDEFSTIGSTNFDFRSFDHNFEINAFMYSTETATQMKKIFISDMQQCRRITLNRWKRRPMTTKVIESFVRLMSPIL</sequence>
<reference evidence="15" key="2">
    <citation type="journal article" date="2021" name="PeerJ">
        <title>Extensive microbial diversity within the chicken gut microbiome revealed by metagenomics and culture.</title>
        <authorList>
            <person name="Gilroy R."/>
            <person name="Ravi A."/>
            <person name="Getino M."/>
            <person name="Pursley I."/>
            <person name="Horton D.L."/>
            <person name="Alikhan N.F."/>
            <person name="Baker D."/>
            <person name="Gharbi K."/>
            <person name="Hall N."/>
            <person name="Watson M."/>
            <person name="Adriaenssens E.M."/>
            <person name="Foster-Nyarko E."/>
            <person name="Jarju S."/>
            <person name="Secka A."/>
            <person name="Antonio M."/>
            <person name="Oren A."/>
            <person name="Chaudhuri R.R."/>
            <person name="La Ragione R."/>
            <person name="Hildebrand F."/>
            <person name="Pallen M.J."/>
        </authorList>
    </citation>
    <scope>NUCLEOTIDE SEQUENCE</scope>
    <source>
        <strain evidence="15">21143</strain>
    </source>
</reference>
<evidence type="ECO:0000256" key="5">
    <source>
        <dbReference type="ARBA" id="ARBA00022692"/>
    </source>
</evidence>
<dbReference type="InterPro" id="IPR030874">
    <property type="entry name" value="Cardiolipin_synth_Firmi"/>
</dbReference>
<feature type="active site" evidence="12">
    <location>
        <position position="401"/>
    </location>
</feature>
<evidence type="ECO:0000256" key="2">
    <source>
        <dbReference type="ARBA" id="ARBA00022475"/>
    </source>
</evidence>
<feature type="active site" evidence="12">
    <location>
        <position position="233"/>
    </location>
</feature>
<evidence type="ECO:0000256" key="1">
    <source>
        <dbReference type="ARBA" id="ARBA00004651"/>
    </source>
</evidence>
<evidence type="ECO:0000256" key="8">
    <source>
        <dbReference type="ARBA" id="ARBA00023098"/>
    </source>
</evidence>
<keyword evidence="4 12" id="KW-0808">Transferase</keyword>
<evidence type="ECO:0000313" key="16">
    <source>
        <dbReference type="Proteomes" id="UP000886722"/>
    </source>
</evidence>
<feature type="active site" evidence="12">
    <location>
        <position position="408"/>
    </location>
</feature>
<keyword evidence="3 12" id="KW-0444">Lipid biosynthesis</keyword>
<dbReference type="PROSITE" id="PS50035">
    <property type="entry name" value="PLD"/>
    <property type="match status" value="2"/>
</dbReference>
<dbReference type="InterPro" id="IPR027379">
    <property type="entry name" value="CLS_N"/>
</dbReference>
<evidence type="ECO:0000256" key="10">
    <source>
        <dbReference type="ARBA" id="ARBA00023209"/>
    </source>
</evidence>
<comment type="similarity">
    <text evidence="12">Belongs to the phospholipase D family. Cardiolipin synthase subfamily.</text>
</comment>
<dbReference type="HAMAP" id="MF_01916">
    <property type="entry name" value="Cardiolipin_synth_Cls"/>
    <property type="match status" value="1"/>
</dbReference>
<dbReference type="NCBIfam" id="TIGR04265">
    <property type="entry name" value="bac_cardiolipin"/>
    <property type="match status" value="1"/>
</dbReference>
<comment type="function">
    <text evidence="12">Catalyzes the reversible phosphatidyl group transfer from one phosphatidylglycerol molecule to another to form cardiolipin (CL) (diphosphatidylglycerol) and glycerol.</text>
</comment>
<dbReference type="EC" id="2.7.8.-" evidence="12 13"/>
<dbReference type="PANTHER" id="PTHR21248">
    <property type="entry name" value="CARDIOLIPIN SYNTHASE"/>
    <property type="match status" value="1"/>
</dbReference>
<keyword evidence="9 12" id="KW-0472">Membrane</keyword>
<dbReference type="CDD" id="cd09112">
    <property type="entry name" value="PLDc_CLS_2"/>
    <property type="match status" value="1"/>
</dbReference>
<dbReference type="InterPro" id="IPR025202">
    <property type="entry name" value="PLD-like_dom"/>
</dbReference>
<dbReference type="Proteomes" id="UP000886722">
    <property type="component" value="Unassembled WGS sequence"/>
</dbReference>
<dbReference type="GO" id="GO:0032049">
    <property type="term" value="P:cardiolipin biosynthetic process"/>
    <property type="evidence" value="ECO:0007669"/>
    <property type="project" value="UniProtKB-UniRule"/>
</dbReference>
<dbReference type="InterPro" id="IPR001736">
    <property type="entry name" value="PLipase_D/transphosphatidylase"/>
</dbReference>
<dbReference type="PANTHER" id="PTHR21248:SF22">
    <property type="entry name" value="PHOSPHOLIPASE D"/>
    <property type="match status" value="1"/>
</dbReference>
<feature type="active site" evidence="12">
    <location>
        <position position="228"/>
    </location>
</feature>
<evidence type="ECO:0000256" key="12">
    <source>
        <dbReference type="HAMAP-Rule" id="MF_01916"/>
    </source>
</evidence>
<evidence type="ECO:0000256" key="11">
    <source>
        <dbReference type="ARBA" id="ARBA00023264"/>
    </source>
</evidence>
<keyword evidence="7 12" id="KW-1133">Transmembrane helix</keyword>
<feature type="transmembrane region" description="Helical" evidence="12">
    <location>
        <begin position="43"/>
        <end position="63"/>
    </location>
</feature>
<protein>
    <recommendedName>
        <fullName evidence="12 13">Cardiolipin synthase</fullName>
        <shortName evidence="12">CL synthase</shortName>
        <ecNumber evidence="12 13">2.7.8.-</ecNumber>
    </recommendedName>
</protein>
<keyword evidence="8 12" id="KW-0443">Lipid metabolism</keyword>
<dbReference type="GO" id="GO:0008808">
    <property type="term" value="F:cardiolipin synthase activity"/>
    <property type="evidence" value="ECO:0007669"/>
    <property type="project" value="UniProtKB-UniRule"/>
</dbReference>
<dbReference type="SUPFAM" id="SSF56024">
    <property type="entry name" value="Phospholipase D/nuclease"/>
    <property type="match status" value="2"/>
</dbReference>
<dbReference type="Gene3D" id="3.30.870.10">
    <property type="entry name" value="Endonuclease Chain A"/>
    <property type="match status" value="2"/>
</dbReference>
<gene>
    <name evidence="15" type="primary">cls</name>
    <name evidence="15" type="ORF">IAD06_04910</name>
</gene>
<evidence type="ECO:0000256" key="9">
    <source>
        <dbReference type="ARBA" id="ARBA00023136"/>
    </source>
</evidence>
<keyword evidence="5 12" id="KW-0812">Transmembrane</keyword>
<accession>A0A9D1KED8</accession>
<name>A0A9D1KED8_9BACT</name>
<keyword evidence="6" id="KW-0677">Repeat</keyword>
<dbReference type="Pfam" id="PF13091">
    <property type="entry name" value="PLDc_2"/>
    <property type="match status" value="2"/>
</dbReference>